<dbReference type="Proteomes" id="UP000190852">
    <property type="component" value="Unassembled WGS sequence"/>
</dbReference>
<evidence type="ECO:0000313" key="2">
    <source>
        <dbReference type="EMBL" id="SKB67996.1"/>
    </source>
</evidence>
<feature type="transmembrane region" description="Helical" evidence="1">
    <location>
        <begin position="85"/>
        <end position="103"/>
    </location>
</feature>
<accession>A0A1T5D8P7</accession>
<gene>
    <name evidence="2" type="ORF">SAMN05660349_02304</name>
</gene>
<sequence length="162" mass="18884">MKIAARISLILTIVFFVVLCFNVLYLCFSVLVWGLNIETDMFYPVVGAFIPIVLLINMISLLHACDYEDNLVFYDELTKDDKIKIAIYASMGLINPMLLYLHTKSYSNPVRIFGILRCFPIVNIFMYLKLIKRLKQKGYENNYVNQYFKGTLILTIIREEKS</sequence>
<dbReference type="EMBL" id="FUYQ01000017">
    <property type="protein sequence ID" value="SKB67996.1"/>
    <property type="molecule type" value="Genomic_DNA"/>
</dbReference>
<evidence type="ECO:0000256" key="1">
    <source>
        <dbReference type="SAM" id="Phobius"/>
    </source>
</evidence>
<keyword evidence="1" id="KW-0472">Membrane</keyword>
<keyword evidence="3" id="KW-1185">Reference proteome</keyword>
<reference evidence="3" key="1">
    <citation type="submission" date="2017-02" db="EMBL/GenBank/DDBJ databases">
        <authorList>
            <person name="Varghese N."/>
            <person name="Submissions S."/>
        </authorList>
    </citation>
    <scope>NUCLEOTIDE SEQUENCE [LARGE SCALE GENOMIC DNA]</scope>
    <source>
        <strain evidence="3">DSM 24967</strain>
    </source>
</reference>
<feature type="transmembrane region" description="Helical" evidence="1">
    <location>
        <begin position="7"/>
        <end position="35"/>
    </location>
</feature>
<feature type="transmembrane region" description="Helical" evidence="1">
    <location>
        <begin position="109"/>
        <end position="128"/>
    </location>
</feature>
<name>A0A1T5D8P7_9BACT</name>
<feature type="transmembrane region" description="Helical" evidence="1">
    <location>
        <begin position="41"/>
        <end position="64"/>
    </location>
</feature>
<dbReference type="AlphaFoldDB" id="A0A1T5D8P7"/>
<keyword evidence="1" id="KW-0812">Transmembrane</keyword>
<evidence type="ECO:0000313" key="3">
    <source>
        <dbReference type="Proteomes" id="UP000190852"/>
    </source>
</evidence>
<organism evidence="2 3">
    <name type="scientific">Parabacteroides chartae</name>
    <dbReference type="NCBI Taxonomy" id="1037355"/>
    <lineage>
        <taxon>Bacteria</taxon>
        <taxon>Pseudomonadati</taxon>
        <taxon>Bacteroidota</taxon>
        <taxon>Bacteroidia</taxon>
        <taxon>Bacteroidales</taxon>
        <taxon>Tannerellaceae</taxon>
        <taxon>Parabacteroides</taxon>
    </lineage>
</organism>
<proteinExistence type="predicted"/>
<keyword evidence="1" id="KW-1133">Transmembrane helix</keyword>
<protein>
    <submittedName>
        <fullName evidence="2">Uncharacterized protein</fullName>
    </submittedName>
</protein>